<evidence type="ECO:0000256" key="4">
    <source>
        <dbReference type="ARBA" id="ARBA00023136"/>
    </source>
</evidence>
<keyword evidence="3 5" id="KW-1133">Transmembrane helix</keyword>
<proteinExistence type="predicted"/>
<reference evidence="7 8" key="1">
    <citation type="submission" date="2020-04" db="EMBL/GenBank/DDBJ databases">
        <title>Ramlibacter sp. G-1-2-2 isolated from soil.</title>
        <authorList>
            <person name="Dahal R.H."/>
        </authorList>
    </citation>
    <scope>NUCLEOTIDE SEQUENCE [LARGE SCALE GENOMIC DNA]</scope>
    <source>
        <strain evidence="7 8">G-1-2-2</strain>
    </source>
</reference>
<accession>A0A848GV59</accession>
<keyword evidence="8" id="KW-1185">Reference proteome</keyword>
<evidence type="ECO:0000313" key="7">
    <source>
        <dbReference type="EMBL" id="NML42495.1"/>
    </source>
</evidence>
<organism evidence="7 8">
    <name type="scientific">Ramlibacter agri</name>
    <dbReference type="NCBI Taxonomy" id="2728837"/>
    <lineage>
        <taxon>Bacteria</taxon>
        <taxon>Pseudomonadati</taxon>
        <taxon>Pseudomonadota</taxon>
        <taxon>Betaproteobacteria</taxon>
        <taxon>Burkholderiales</taxon>
        <taxon>Comamonadaceae</taxon>
        <taxon>Ramlibacter</taxon>
    </lineage>
</organism>
<keyword evidence="4 5" id="KW-0472">Membrane</keyword>
<comment type="subcellular location">
    <subcellularLocation>
        <location evidence="1">Membrane</location>
        <topology evidence="1">Multi-pass membrane protein</topology>
    </subcellularLocation>
</comment>
<evidence type="ECO:0000256" key="1">
    <source>
        <dbReference type="ARBA" id="ARBA00004141"/>
    </source>
</evidence>
<gene>
    <name evidence="7" type="ORF">HHL11_01960</name>
</gene>
<evidence type="ECO:0000256" key="2">
    <source>
        <dbReference type="ARBA" id="ARBA00022692"/>
    </source>
</evidence>
<evidence type="ECO:0000259" key="6">
    <source>
        <dbReference type="Pfam" id="PF07298"/>
    </source>
</evidence>
<sequence length="196" mass="21392">MVALVLGLVLFLGVHSTRIVADGWRTATVARMGEKPWKGAYSLLSIVGFVLLVWGYGLARQHPVVLWPTPPVWVRHLTALLVLAGFVLLAAAYVPGNQLKAKLHHPMVLAVKLWAFGHLIANNTLADVVLFGAFLLWAVLDFRSSRMRDRTAGTVYPPGRGSRTAIAVVIGVVAWVVFAFWLHAAWIGVAPMGRTL</sequence>
<keyword evidence="2 5" id="KW-0812">Transmembrane</keyword>
<dbReference type="Proteomes" id="UP000541185">
    <property type="component" value="Unassembled WGS sequence"/>
</dbReference>
<protein>
    <submittedName>
        <fullName evidence="7">NnrU family protein</fullName>
    </submittedName>
</protein>
<dbReference type="RefSeq" id="WP_169416702.1">
    <property type="nucleotide sequence ID" value="NZ_JABBFX010000001.1"/>
</dbReference>
<evidence type="ECO:0000256" key="3">
    <source>
        <dbReference type="ARBA" id="ARBA00022989"/>
    </source>
</evidence>
<feature type="transmembrane region" description="Helical" evidence="5">
    <location>
        <begin position="165"/>
        <end position="189"/>
    </location>
</feature>
<comment type="caution">
    <text evidence="7">The sequence shown here is derived from an EMBL/GenBank/DDBJ whole genome shotgun (WGS) entry which is preliminary data.</text>
</comment>
<evidence type="ECO:0000313" key="8">
    <source>
        <dbReference type="Proteomes" id="UP000541185"/>
    </source>
</evidence>
<dbReference type="InterPro" id="IPR009915">
    <property type="entry name" value="NnrU_dom"/>
</dbReference>
<name>A0A848GV59_9BURK</name>
<dbReference type="AlphaFoldDB" id="A0A848GV59"/>
<feature type="domain" description="NnrU" evidence="6">
    <location>
        <begin position="4"/>
        <end position="191"/>
    </location>
</feature>
<dbReference type="EMBL" id="JABBFX010000001">
    <property type="protein sequence ID" value="NML42495.1"/>
    <property type="molecule type" value="Genomic_DNA"/>
</dbReference>
<dbReference type="GO" id="GO:0016020">
    <property type="term" value="C:membrane"/>
    <property type="evidence" value="ECO:0007669"/>
    <property type="project" value="UniProtKB-SubCell"/>
</dbReference>
<dbReference type="Pfam" id="PF07298">
    <property type="entry name" value="NnrU"/>
    <property type="match status" value="1"/>
</dbReference>
<feature type="transmembrane region" description="Helical" evidence="5">
    <location>
        <begin position="114"/>
        <end position="140"/>
    </location>
</feature>
<evidence type="ECO:0000256" key="5">
    <source>
        <dbReference type="SAM" id="Phobius"/>
    </source>
</evidence>
<feature type="transmembrane region" description="Helical" evidence="5">
    <location>
        <begin position="72"/>
        <end position="94"/>
    </location>
</feature>
<feature type="transmembrane region" description="Helical" evidence="5">
    <location>
        <begin position="40"/>
        <end position="60"/>
    </location>
</feature>